<comment type="caution">
    <text evidence="2">The sequence shown here is derived from an EMBL/GenBank/DDBJ whole genome shotgun (WGS) entry which is preliminary data.</text>
</comment>
<dbReference type="Gene3D" id="3.40.30.10">
    <property type="entry name" value="Glutaredoxin"/>
    <property type="match status" value="1"/>
</dbReference>
<evidence type="ECO:0000313" key="3">
    <source>
        <dbReference type="Proteomes" id="UP000625283"/>
    </source>
</evidence>
<dbReference type="PROSITE" id="PS51257">
    <property type="entry name" value="PROKAR_LIPOPROTEIN"/>
    <property type="match status" value="1"/>
</dbReference>
<dbReference type="SUPFAM" id="SSF52833">
    <property type="entry name" value="Thioredoxin-like"/>
    <property type="match status" value="1"/>
</dbReference>
<evidence type="ECO:0000256" key="1">
    <source>
        <dbReference type="ARBA" id="ARBA00010996"/>
    </source>
</evidence>
<dbReference type="InterPro" id="IPR003782">
    <property type="entry name" value="SCO1/SenC"/>
</dbReference>
<dbReference type="Pfam" id="PF02630">
    <property type="entry name" value="SCO1-SenC"/>
    <property type="match status" value="1"/>
</dbReference>
<gene>
    <name evidence="2" type="ORF">JKG61_14815</name>
</gene>
<accession>A0ABS1R637</accession>
<proteinExistence type="inferred from homology"/>
<evidence type="ECO:0000313" key="2">
    <source>
        <dbReference type="EMBL" id="MBL1410024.1"/>
    </source>
</evidence>
<sequence>MWKNYLQSFKVWSLFTGIFIICSCTEQHNDEDLPIIGEIEILTTVNNGKTIIDTVYHRIPAFRFVDQDSVWISNTDVADKIYLADFFFTRCPTICPLLAKNMLSIAKEFEQEQRFVILSHTIDEKHDTPIVLGEYAKKLGAPSNWRFLNGPQDAVYHIAGKEGYFSYAEENPNVPGGFDHSGAFTLVDSGGHVRGVYDGTNEEEAQKAILDIRKLLKKQ</sequence>
<dbReference type="PANTHER" id="PTHR12151:SF25">
    <property type="entry name" value="LINALOOL DEHYDRATASE_ISOMERASE DOMAIN-CONTAINING PROTEIN"/>
    <property type="match status" value="1"/>
</dbReference>
<comment type="similarity">
    <text evidence="1">Belongs to the SCO1/2 family.</text>
</comment>
<dbReference type="CDD" id="cd02968">
    <property type="entry name" value="SCO"/>
    <property type="match status" value="1"/>
</dbReference>
<protein>
    <submittedName>
        <fullName evidence="2">SCO family protein</fullName>
    </submittedName>
</protein>
<organism evidence="2 3">
    <name type="scientific">Sphingobacterium faecale</name>
    <dbReference type="NCBI Taxonomy" id="2803775"/>
    <lineage>
        <taxon>Bacteria</taxon>
        <taxon>Pseudomonadati</taxon>
        <taxon>Bacteroidota</taxon>
        <taxon>Sphingobacteriia</taxon>
        <taxon>Sphingobacteriales</taxon>
        <taxon>Sphingobacteriaceae</taxon>
        <taxon>Sphingobacterium</taxon>
    </lineage>
</organism>
<keyword evidence="3" id="KW-1185">Reference proteome</keyword>
<dbReference type="PANTHER" id="PTHR12151">
    <property type="entry name" value="ELECTRON TRANSPORT PROTIN SCO1/SENC FAMILY MEMBER"/>
    <property type="match status" value="1"/>
</dbReference>
<dbReference type="Proteomes" id="UP000625283">
    <property type="component" value="Unassembled WGS sequence"/>
</dbReference>
<dbReference type="RefSeq" id="WP_202103733.1">
    <property type="nucleotide sequence ID" value="NZ_JAERTY010000008.1"/>
</dbReference>
<dbReference type="InterPro" id="IPR036249">
    <property type="entry name" value="Thioredoxin-like_sf"/>
</dbReference>
<dbReference type="EMBL" id="JAERTY010000008">
    <property type="protein sequence ID" value="MBL1410024.1"/>
    <property type="molecule type" value="Genomic_DNA"/>
</dbReference>
<name>A0ABS1R637_9SPHI</name>
<reference evidence="2 3" key="1">
    <citation type="submission" date="2021-01" db="EMBL/GenBank/DDBJ databases">
        <title>C459-1 draft genome sequence.</title>
        <authorList>
            <person name="Zhang X.-F."/>
        </authorList>
    </citation>
    <scope>NUCLEOTIDE SEQUENCE [LARGE SCALE GENOMIC DNA]</scope>
    <source>
        <strain evidence="3">C459-1</strain>
    </source>
</reference>